<dbReference type="Pfam" id="PF13505">
    <property type="entry name" value="OMP_b-brl"/>
    <property type="match status" value="1"/>
</dbReference>
<gene>
    <name evidence="4" type="ORF">TNO020_430184</name>
</gene>
<accession>A0A2H1YI77</accession>
<dbReference type="InterPro" id="IPR011250">
    <property type="entry name" value="OMP/PagP_B-barrel"/>
</dbReference>
<feature type="signal peptide" evidence="2">
    <location>
        <begin position="1"/>
        <end position="25"/>
    </location>
</feature>
<protein>
    <recommendedName>
        <fullName evidence="3">Outer membrane protein beta-barrel domain-containing protein</fullName>
    </recommendedName>
</protein>
<dbReference type="RefSeq" id="WP_101917813.1">
    <property type="nucleotide sequence ID" value="NZ_OENF01000038.1"/>
</dbReference>
<reference evidence="5" key="1">
    <citation type="submission" date="2017-11" db="EMBL/GenBank/DDBJ databases">
        <authorList>
            <person name="Duchaud E."/>
        </authorList>
    </citation>
    <scope>NUCLEOTIDE SEQUENCE [LARGE SCALE GENOMIC DNA]</scope>
    <source>
        <strain evidence="5">Tenacibaculum sp. TNO020</strain>
    </source>
</reference>
<dbReference type="AlphaFoldDB" id="A0A2H1YI77"/>
<dbReference type="OrthoDB" id="1163183at2"/>
<evidence type="ECO:0000313" key="4">
    <source>
        <dbReference type="EMBL" id="SOS75178.1"/>
    </source>
</evidence>
<dbReference type="InterPro" id="IPR027385">
    <property type="entry name" value="Beta-barrel_OMP"/>
</dbReference>
<evidence type="ECO:0000259" key="3">
    <source>
        <dbReference type="Pfam" id="PF13505"/>
    </source>
</evidence>
<keyword evidence="1 2" id="KW-0732">Signal</keyword>
<evidence type="ECO:0000256" key="1">
    <source>
        <dbReference type="ARBA" id="ARBA00022729"/>
    </source>
</evidence>
<feature type="domain" description="Outer membrane protein beta-barrel" evidence="3">
    <location>
        <begin position="12"/>
        <end position="173"/>
    </location>
</feature>
<organism evidence="4 5">
    <name type="scientific">Tenacibaculum piscium</name>
    <dbReference type="NCBI Taxonomy" id="1458515"/>
    <lineage>
        <taxon>Bacteria</taxon>
        <taxon>Pseudomonadati</taxon>
        <taxon>Bacteroidota</taxon>
        <taxon>Flavobacteriia</taxon>
        <taxon>Flavobacteriales</taxon>
        <taxon>Flavobacteriaceae</taxon>
        <taxon>Tenacibaculum</taxon>
    </lineage>
</organism>
<keyword evidence="5" id="KW-1185">Reference proteome</keyword>
<feature type="chain" id="PRO_5013897426" description="Outer membrane protein beta-barrel domain-containing protein" evidence="2">
    <location>
        <begin position="26"/>
        <end position="174"/>
    </location>
</feature>
<dbReference type="Gene3D" id="2.40.160.20">
    <property type="match status" value="1"/>
</dbReference>
<dbReference type="SUPFAM" id="SSF56925">
    <property type="entry name" value="OMPA-like"/>
    <property type="match status" value="1"/>
</dbReference>
<dbReference type="EMBL" id="OENF01000038">
    <property type="protein sequence ID" value="SOS75178.1"/>
    <property type="molecule type" value="Genomic_DNA"/>
</dbReference>
<evidence type="ECO:0000256" key="2">
    <source>
        <dbReference type="SAM" id="SignalP"/>
    </source>
</evidence>
<dbReference type="Proteomes" id="UP000234211">
    <property type="component" value="Unassembled WGS sequence"/>
</dbReference>
<evidence type="ECO:0000313" key="5">
    <source>
        <dbReference type="Proteomes" id="UP000234211"/>
    </source>
</evidence>
<sequence length="174" mass="19464">MKTTTLFIAIFTTLLAVFSTTKTQAQTKDGTFLAGAGIGYASEINSLGLSAKGVYIINEQWEAAASFTYFLPKKTYGFDLKWYSFDVDAHYVFSSKDKTTFYGLAGINALMVNVPTFDFEGDYDDIYDDISDDSQNIYEEYNKDYNKNYNAKETSSTTTNFGVNIGAGARYEIF</sequence>
<name>A0A2H1YI77_9FLAO</name>
<proteinExistence type="predicted"/>